<keyword evidence="5" id="KW-1185">Reference proteome</keyword>
<dbReference type="OrthoDB" id="3750325at2759"/>
<name>A0A6A5Y6X8_9PLEO</name>
<evidence type="ECO:0000256" key="2">
    <source>
        <dbReference type="SAM" id="Phobius"/>
    </source>
</evidence>
<keyword evidence="3" id="KW-0732">Signal</keyword>
<reference evidence="4" key="1">
    <citation type="journal article" date="2020" name="Stud. Mycol.">
        <title>101 Dothideomycetes genomes: a test case for predicting lifestyles and emergence of pathogens.</title>
        <authorList>
            <person name="Haridas S."/>
            <person name="Albert R."/>
            <person name="Binder M."/>
            <person name="Bloem J."/>
            <person name="Labutti K."/>
            <person name="Salamov A."/>
            <person name="Andreopoulos B."/>
            <person name="Baker S."/>
            <person name="Barry K."/>
            <person name="Bills G."/>
            <person name="Bluhm B."/>
            <person name="Cannon C."/>
            <person name="Castanera R."/>
            <person name="Culley D."/>
            <person name="Daum C."/>
            <person name="Ezra D."/>
            <person name="Gonzalez J."/>
            <person name="Henrissat B."/>
            <person name="Kuo A."/>
            <person name="Liang C."/>
            <person name="Lipzen A."/>
            <person name="Lutzoni F."/>
            <person name="Magnuson J."/>
            <person name="Mondo S."/>
            <person name="Nolan M."/>
            <person name="Ohm R."/>
            <person name="Pangilinan J."/>
            <person name="Park H.-J."/>
            <person name="Ramirez L."/>
            <person name="Alfaro M."/>
            <person name="Sun H."/>
            <person name="Tritt A."/>
            <person name="Yoshinaga Y."/>
            <person name="Zwiers L.-H."/>
            <person name="Turgeon B."/>
            <person name="Goodwin S."/>
            <person name="Spatafora J."/>
            <person name="Crous P."/>
            <person name="Grigoriev I."/>
        </authorList>
    </citation>
    <scope>NUCLEOTIDE SEQUENCE</scope>
    <source>
        <strain evidence="4">CBS 175.79</strain>
    </source>
</reference>
<feature type="chain" id="PRO_5025432715" evidence="3">
    <location>
        <begin position="27"/>
        <end position="372"/>
    </location>
</feature>
<dbReference type="EMBL" id="ML978066">
    <property type="protein sequence ID" value="KAF2021315.1"/>
    <property type="molecule type" value="Genomic_DNA"/>
</dbReference>
<dbReference type="Proteomes" id="UP000799778">
    <property type="component" value="Unassembled WGS sequence"/>
</dbReference>
<feature type="region of interest" description="Disordered" evidence="1">
    <location>
        <begin position="242"/>
        <end position="266"/>
    </location>
</feature>
<sequence length="372" mass="39396">MVARNLFSLAAVPILAASALPAATSTGPTEPSPTNLDNGFWDSFSSNWTWPAPLDKGFLRTFYLENPEETNVNTTSETNDDVGRKTDLILAAVKNVTTPKEGEFGSDNVVVRVGDSLKPEFSVPESSTGKKRRVELKCLVCSKGSENGSIYDACDSYKDSSSVSFFYNATDPIESQERITLPALSSSLELPKTTVGLCMLTVSRSEESYADFDHSIPFAVTHEPREDGKAWLFNKATSTGALDAEQPTQSPAEATPPPQHKSNGMHMSGGAIAGIVVGFLVLCGMIGCVTVATRGSQNIGNEAKVIDETELGPMPSGDHAQGGAPGTAGAAAVERRVETDDNGEIPPSYQQAVATGEPQPPPATQPPPQRYA</sequence>
<feature type="signal peptide" evidence="3">
    <location>
        <begin position="1"/>
        <end position="26"/>
    </location>
</feature>
<feature type="compositionally biased region" description="Polar residues" evidence="1">
    <location>
        <begin position="242"/>
        <end position="252"/>
    </location>
</feature>
<proteinExistence type="predicted"/>
<evidence type="ECO:0000313" key="5">
    <source>
        <dbReference type="Proteomes" id="UP000799778"/>
    </source>
</evidence>
<keyword evidence="2" id="KW-0472">Membrane</keyword>
<dbReference type="AlphaFoldDB" id="A0A6A5Y6X8"/>
<feature type="region of interest" description="Disordered" evidence="1">
    <location>
        <begin position="309"/>
        <end position="372"/>
    </location>
</feature>
<evidence type="ECO:0000313" key="4">
    <source>
        <dbReference type="EMBL" id="KAF2021315.1"/>
    </source>
</evidence>
<feature type="transmembrane region" description="Helical" evidence="2">
    <location>
        <begin position="271"/>
        <end position="292"/>
    </location>
</feature>
<evidence type="ECO:0000256" key="3">
    <source>
        <dbReference type="SAM" id="SignalP"/>
    </source>
</evidence>
<accession>A0A6A5Y6X8</accession>
<organism evidence="4 5">
    <name type="scientific">Aaosphaeria arxii CBS 175.79</name>
    <dbReference type="NCBI Taxonomy" id="1450172"/>
    <lineage>
        <taxon>Eukaryota</taxon>
        <taxon>Fungi</taxon>
        <taxon>Dikarya</taxon>
        <taxon>Ascomycota</taxon>
        <taxon>Pezizomycotina</taxon>
        <taxon>Dothideomycetes</taxon>
        <taxon>Pleosporomycetidae</taxon>
        <taxon>Pleosporales</taxon>
        <taxon>Pleosporales incertae sedis</taxon>
        <taxon>Aaosphaeria</taxon>
    </lineage>
</organism>
<gene>
    <name evidence="4" type="ORF">BU24DRAFT_19128</name>
</gene>
<dbReference type="RefSeq" id="XP_033389654.1">
    <property type="nucleotide sequence ID" value="XM_033521714.1"/>
</dbReference>
<dbReference type="GeneID" id="54279111"/>
<evidence type="ECO:0000256" key="1">
    <source>
        <dbReference type="SAM" id="MobiDB-lite"/>
    </source>
</evidence>
<feature type="compositionally biased region" description="Pro residues" evidence="1">
    <location>
        <begin position="358"/>
        <end position="372"/>
    </location>
</feature>
<protein>
    <submittedName>
        <fullName evidence="4">Uncharacterized protein</fullName>
    </submittedName>
</protein>
<keyword evidence="2" id="KW-0812">Transmembrane</keyword>
<keyword evidence="2" id="KW-1133">Transmembrane helix</keyword>